<dbReference type="PANTHER" id="PTHR45632">
    <property type="entry name" value="LD33804P"/>
    <property type="match status" value="1"/>
</dbReference>
<keyword evidence="2" id="KW-1185">Reference proteome</keyword>
<dbReference type="Pfam" id="PF24681">
    <property type="entry name" value="Kelch_KLHDC2_KLHL20_DRC7"/>
    <property type="match status" value="1"/>
</dbReference>
<comment type="caution">
    <text evidence="1">The sequence shown here is derived from an EMBL/GenBank/DDBJ whole genome shotgun (WGS) entry which is preliminary data.</text>
</comment>
<name>A0A813GRM7_POLGL</name>
<reference evidence="1" key="1">
    <citation type="submission" date="2021-02" db="EMBL/GenBank/DDBJ databases">
        <authorList>
            <person name="Dougan E. K."/>
            <person name="Rhodes N."/>
            <person name="Thang M."/>
            <person name="Chan C."/>
        </authorList>
    </citation>
    <scope>NUCLEOTIDE SEQUENCE</scope>
</reference>
<gene>
    <name evidence="1" type="ORF">PGLA1383_LOCUS46088</name>
</gene>
<dbReference type="Gene3D" id="2.120.10.80">
    <property type="entry name" value="Kelch-type beta propeller"/>
    <property type="match status" value="2"/>
</dbReference>
<evidence type="ECO:0000313" key="2">
    <source>
        <dbReference type="Proteomes" id="UP000654075"/>
    </source>
</evidence>
<dbReference type="SUPFAM" id="SSF50965">
    <property type="entry name" value="Galactose oxidase, central domain"/>
    <property type="match status" value="1"/>
</dbReference>
<dbReference type="AlphaFoldDB" id="A0A813GRM7"/>
<dbReference type="EMBL" id="CAJNNV010029680">
    <property type="protein sequence ID" value="CAE8629661.1"/>
    <property type="molecule type" value="Genomic_DNA"/>
</dbReference>
<accession>A0A813GRM7</accession>
<protein>
    <submittedName>
        <fullName evidence="1">Uncharacterized protein</fullName>
    </submittedName>
</protein>
<dbReference type="InterPro" id="IPR015915">
    <property type="entry name" value="Kelch-typ_b-propeller"/>
</dbReference>
<proteinExistence type="predicted"/>
<dbReference type="InterPro" id="IPR006652">
    <property type="entry name" value="Kelch_1"/>
</dbReference>
<sequence>MGGFQKHGRLVSQVEVFDPALDSWSTFSAPMGIGRRGLACAVVEGLIYALGGLDARLQVLARAEAFDPSAGTWKMLPRMGSRRTGLAAVGVQKKIYALGGHNDLDGSLASCEVYEPSVGEWRAFHPMQSCRSFLGAVAVSDVLYVLGGFNEHEVVHASMEGFRILDFSEGPLWMPLPSMSAQRFKVGVAAARKCIFAIGGMARSQGVDVANFMEGYDIAAGMWTKLLPQPHLCSMSGVASINECICVVGGASERDTVLSQTLVFDPVSETWTELADISVGRRSFALVGSV</sequence>
<dbReference type="SMART" id="SM00612">
    <property type="entry name" value="Kelch"/>
    <property type="match status" value="6"/>
</dbReference>
<organism evidence="1 2">
    <name type="scientific">Polarella glacialis</name>
    <name type="common">Dinoflagellate</name>
    <dbReference type="NCBI Taxonomy" id="89957"/>
    <lineage>
        <taxon>Eukaryota</taxon>
        <taxon>Sar</taxon>
        <taxon>Alveolata</taxon>
        <taxon>Dinophyceae</taxon>
        <taxon>Suessiales</taxon>
        <taxon>Suessiaceae</taxon>
        <taxon>Polarella</taxon>
    </lineage>
</organism>
<dbReference type="PANTHER" id="PTHR45632:SF24">
    <property type="entry name" value="GALACTOSE OXIDASE"/>
    <property type="match status" value="1"/>
</dbReference>
<dbReference type="InterPro" id="IPR011043">
    <property type="entry name" value="Gal_Oxase/kelch_b-propeller"/>
</dbReference>
<dbReference type="Pfam" id="PF01344">
    <property type="entry name" value="Kelch_1"/>
    <property type="match status" value="1"/>
</dbReference>
<dbReference type="Proteomes" id="UP000654075">
    <property type="component" value="Unassembled WGS sequence"/>
</dbReference>
<dbReference type="OrthoDB" id="45365at2759"/>
<evidence type="ECO:0000313" key="1">
    <source>
        <dbReference type="EMBL" id="CAE8629661.1"/>
    </source>
</evidence>